<evidence type="ECO:0008006" key="5">
    <source>
        <dbReference type="Google" id="ProtNLM"/>
    </source>
</evidence>
<proteinExistence type="inferred from homology"/>
<dbReference type="PRINTS" id="PR01466">
    <property type="entry name" value="ARGDEIMINASE"/>
</dbReference>
<dbReference type="GO" id="GO:0019546">
    <property type="term" value="P:L-arginine deiminase pathway"/>
    <property type="evidence" value="ECO:0007669"/>
    <property type="project" value="TreeGrafter"/>
</dbReference>
<dbReference type="EMBL" id="BMQK01000027">
    <property type="protein sequence ID" value="GGQ88075.1"/>
    <property type="molecule type" value="Genomic_DNA"/>
</dbReference>
<comment type="similarity">
    <text evidence="1">Belongs to the arginine deiminase family.</text>
</comment>
<dbReference type="AlphaFoldDB" id="A0A918BS98"/>
<evidence type="ECO:0000256" key="2">
    <source>
        <dbReference type="ARBA" id="ARBA00022801"/>
    </source>
</evidence>
<evidence type="ECO:0000256" key="1">
    <source>
        <dbReference type="ARBA" id="ARBA00010206"/>
    </source>
</evidence>
<evidence type="ECO:0000313" key="4">
    <source>
        <dbReference type="Proteomes" id="UP000620156"/>
    </source>
</evidence>
<accession>A0A918BS98</accession>
<comment type="caution">
    <text evidence="3">The sequence shown here is derived from an EMBL/GenBank/DDBJ whole genome shotgun (WGS) entry which is preliminary data.</text>
</comment>
<dbReference type="PANTHER" id="PTHR47271">
    <property type="entry name" value="ARGININE DEIMINASE"/>
    <property type="match status" value="1"/>
</dbReference>
<sequence>MPVAEHSARPWAVIVHNPAPLGAFDELSTAPPRRTQHRHLFRERVNPRRAGEEHDAFVRAIARAGVTVITLQSLVGDTPWFAQACTNPNQMYVRDAAITLPWAPTRYLPARMAEPLRRPEEATMAAALERLGLTRLDWEQRPGTVLEGGDLIPFVRDGRRCVLLGHGPRTTLATVPRLCEALLPGHADEVIAVELAPGSLNLDGTLLPLSDTLVVAAPDNIVSATHWDSTGPRPLDLLRSFEEAGMTVVRTEQRAARLQEACNHLCLGPGTAIGYDLCRPVVRTLRAHGVHLTTVPGSELVKGTGGPRCMSRPVYAQAQSPAT</sequence>
<gene>
    <name evidence="3" type="ORF">GCM10010145_66840</name>
</gene>
<dbReference type="SUPFAM" id="SSF55909">
    <property type="entry name" value="Pentein"/>
    <property type="match status" value="1"/>
</dbReference>
<dbReference type="PANTHER" id="PTHR47271:SF2">
    <property type="entry name" value="ARGININE DEIMINASE"/>
    <property type="match status" value="1"/>
</dbReference>
<keyword evidence="2" id="KW-0378">Hydrolase</keyword>
<dbReference type="Proteomes" id="UP000620156">
    <property type="component" value="Unassembled WGS sequence"/>
</dbReference>
<dbReference type="Gene3D" id="3.75.10.10">
    <property type="entry name" value="L-arginine/glycine Amidinotransferase, Chain A"/>
    <property type="match status" value="1"/>
</dbReference>
<name>A0A918BS98_9ACTN</name>
<reference evidence="3" key="2">
    <citation type="submission" date="2020-09" db="EMBL/GenBank/DDBJ databases">
        <authorList>
            <person name="Sun Q."/>
            <person name="Ohkuma M."/>
        </authorList>
    </citation>
    <scope>NUCLEOTIDE SEQUENCE</scope>
    <source>
        <strain evidence="3">JCM 3131</strain>
    </source>
</reference>
<organism evidence="3 4">
    <name type="scientific">Streptomyces ruber</name>
    <dbReference type="NCBI Taxonomy" id="83378"/>
    <lineage>
        <taxon>Bacteria</taxon>
        <taxon>Bacillati</taxon>
        <taxon>Actinomycetota</taxon>
        <taxon>Actinomycetes</taxon>
        <taxon>Kitasatosporales</taxon>
        <taxon>Streptomycetaceae</taxon>
        <taxon>Streptomyces</taxon>
    </lineage>
</organism>
<keyword evidence="4" id="KW-1185">Reference proteome</keyword>
<dbReference type="Pfam" id="PF02274">
    <property type="entry name" value="ADI"/>
    <property type="match status" value="1"/>
</dbReference>
<dbReference type="GO" id="GO:0016990">
    <property type="term" value="F:arginine deiminase activity"/>
    <property type="evidence" value="ECO:0007669"/>
    <property type="project" value="InterPro"/>
</dbReference>
<reference evidence="3" key="1">
    <citation type="journal article" date="2014" name="Int. J. Syst. Evol. Microbiol.">
        <title>Complete genome sequence of Corynebacterium casei LMG S-19264T (=DSM 44701T), isolated from a smear-ripened cheese.</title>
        <authorList>
            <consortium name="US DOE Joint Genome Institute (JGI-PGF)"/>
            <person name="Walter F."/>
            <person name="Albersmeier A."/>
            <person name="Kalinowski J."/>
            <person name="Ruckert C."/>
        </authorList>
    </citation>
    <scope>NUCLEOTIDE SEQUENCE</scope>
    <source>
        <strain evidence="3">JCM 3131</strain>
    </source>
</reference>
<dbReference type="InterPro" id="IPR003876">
    <property type="entry name" value="Arg_deiminase"/>
</dbReference>
<evidence type="ECO:0000313" key="3">
    <source>
        <dbReference type="EMBL" id="GGQ88075.1"/>
    </source>
</evidence>
<protein>
    <recommendedName>
        <fullName evidence="5">Amidinotransferase</fullName>
    </recommendedName>
</protein>